<sequence>MEELPAELVFHIATFLEPDDLVRLQFVSRRLSSLARDQKLWKRLCFENSRFQALRRRRELTSASMAMSLQNILIHGDSRAVALQRAATTAFTRPSPTPGTIPGLDSEDAMTNTPASFNDIQGRLPHRVALNETRRAMANWDPSYPTEKVDWYQEYKQRHAPISMDWLQQPTNGAQRSQRQTLDVLGVGLYQDDSDVAQYSRVVAPLGDGSVCLWDLDEGKVRARSGPGLLSVNGPFSGLDNGGGKAEMTSTGVVECVSVDSAQKKAYFAVQSGLSEVDLETLQLISHERFPFSISALSEARHPVPLTVGTTLSLHLHDSRVSQMSRFSTTSTDERCDIPVSSYGHRHHCAYSTEDYSLHSLLTRTSLPKYAPLFQPGPLSILHLPTSEGRMNDASEGGIYVAGRFSSILNYDRRTFPKLRGHLHSGASLCSLTSLPYPFTSLHADVLPVNELSVEDIAERKSREGQTLVACGEYNTKGSLELYEISQSPYTSSHSSNNNKDSIDAPSLNHGGQKTSTYKNRFSASSSKLLSVATHGTRLVFADGNGLLKWVERDGASEVRRWNINNSLTRPILDTESHHELNIRSIAQQFDREDDIRDTIRSRGGSNGIGSSTTSAAADITRPYSPVNDTVVRKILPIPQSHGRGPGELLLWTGEQIGVLGFGGSQKQNLFRRSSYLDDPDQMEPKDEREMHSLQEQARVYREEMLHEEAMRRALERQADEVRFLRGLGFGRYGI</sequence>
<feature type="domain" description="F-box" evidence="2">
    <location>
        <begin position="1"/>
        <end position="44"/>
    </location>
</feature>
<dbReference type="GO" id="GO:0000209">
    <property type="term" value="P:protein polyubiquitination"/>
    <property type="evidence" value="ECO:0007669"/>
    <property type="project" value="TreeGrafter"/>
</dbReference>
<dbReference type="SMART" id="SM00256">
    <property type="entry name" value="FBOX"/>
    <property type="match status" value="1"/>
</dbReference>
<dbReference type="InterPro" id="IPR039719">
    <property type="entry name" value="FBXO28"/>
</dbReference>
<dbReference type="InterPro" id="IPR001810">
    <property type="entry name" value="F-box_dom"/>
</dbReference>
<accession>A0A165I3Q3</accession>
<dbReference type="EMBL" id="KV407456">
    <property type="protein sequence ID" value="KZF24334.1"/>
    <property type="molecule type" value="Genomic_DNA"/>
</dbReference>
<keyword evidence="4" id="KW-1185">Reference proteome</keyword>
<dbReference type="InterPro" id="IPR036047">
    <property type="entry name" value="F-box-like_dom_sf"/>
</dbReference>
<gene>
    <name evidence="3" type="ORF">L228DRAFT_94628</name>
</gene>
<dbReference type="PROSITE" id="PS50181">
    <property type="entry name" value="FBOX"/>
    <property type="match status" value="1"/>
</dbReference>
<dbReference type="SUPFAM" id="SSF81383">
    <property type="entry name" value="F-box domain"/>
    <property type="match status" value="1"/>
</dbReference>
<dbReference type="Proteomes" id="UP000076632">
    <property type="component" value="Unassembled WGS sequence"/>
</dbReference>
<reference evidence="3 4" key="1">
    <citation type="journal article" date="2016" name="Fungal Biol.">
        <title>The genome of Xylona heveae provides a window into fungal endophytism.</title>
        <authorList>
            <person name="Gazis R."/>
            <person name="Kuo A."/>
            <person name="Riley R."/>
            <person name="LaButti K."/>
            <person name="Lipzen A."/>
            <person name="Lin J."/>
            <person name="Amirebrahimi M."/>
            <person name="Hesse C.N."/>
            <person name="Spatafora J.W."/>
            <person name="Henrissat B."/>
            <person name="Hainaut M."/>
            <person name="Grigoriev I.V."/>
            <person name="Hibbett D.S."/>
        </authorList>
    </citation>
    <scope>NUCLEOTIDE SEQUENCE [LARGE SCALE GENOMIC DNA]</scope>
    <source>
        <strain evidence="3 4">TC161</strain>
    </source>
</reference>
<feature type="region of interest" description="Disordered" evidence="1">
    <location>
        <begin position="489"/>
        <end position="519"/>
    </location>
</feature>
<evidence type="ECO:0000256" key="1">
    <source>
        <dbReference type="SAM" id="MobiDB-lite"/>
    </source>
</evidence>
<dbReference type="OrthoDB" id="3219396at2759"/>
<dbReference type="GeneID" id="28902133"/>
<dbReference type="OMA" id="DRRFFPR"/>
<evidence type="ECO:0000259" key="2">
    <source>
        <dbReference type="PROSITE" id="PS50181"/>
    </source>
</evidence>
<dbReference type="RefSeq" id="XP_018189889.1">
    <property type="nucleotide sequence ID" value="XM_018336996.1"/>
</dbReference>
<dbReference type="AlphaFoldDB" id="A0A165I3Q3"/>
<evidence type="ECO:0000313" key="3">
    <source>
        <dbReference type="EMBL" id="KZF24334.1"/>
    </source>
</evidence>
<dbReference type="PANTHER" id="PTHR13252">
    <property type="entry name" value="F-BOX ONLY PROTEIN 28"/>
    <property type="match status" value="1"/>
</dbReference>
<organism evidence="3 4">
    <name type="scientific">Xylona heveae (strain CBS 132557 / TC161)</name>
    <dbReference type="NCBI Taxonomy" id="1328760"/>
    <lineage>
        <taxon>Eukaryota</taxon>
        <taxon>Fungi</taxon>
        <taxon>Dikarya</taxon>
        <taxon>Ascomycota</taxon>
        <taxon>Pezizomycotina</taxon>
        <taxon>Xylonomycetes</taxon>
        <taxon>Xylonales</taxon>
        <taxon>Xylonaceae</taxon>
        <taxon>Xylona</taxon>
    </lineage>
</organism>
<feature type="compositionally biased region" description="Polar residues" evidence="1">
    <location>
        <begin position="489"/>
        <end position="500"/>
    </location>
</feature>
<dbReference type="Gene3D" id="1.20.1280.50">
    <property type="match status" value="1"/>
</dbReference>
<dbReference type="InterPro" id="IPR036322">
    <property type="entry name" value="WD40_repeat_dom_sf"/>
</dbReference>
<evidence type="ECO:0000313" key="4">
    <source>
        <dbReference type="Proteomes" id="UP000076632"/>
    </source>
</evidence>
<dbReference type="SUPFAM" id="SSF50978">
    <property type="entry name" value="WD40 repeat-like"/>
    <property type="match status" value="1"/>
</dbReference>
<dbReference type="InParanoid" id="A0A165I3Q3"/>
<dbReference type="Pfam" id="PF12937">
    <property type="entry name" value="F-box-like"/>
    <property type="match status" value="1"/>
</dbReference>
<dbReference type="STRING" id="1328760.A0A165I3Q3"/>
<protein>
    <recommendedName>
        <fullName evidence="2">F-box domain-containing protein</fullName>
    </recommendedName>
</protein>
<dbReference type="PANTHER" id="PTHR13252:SF9">
    <property type="entry name" value="F-BOX ONLY PROTEIN 28"/>
    <property type="match status" value="1"/>
</dbReference>
<name>A0A165I3Q3_XYLHT</name>
<feature type="compositionally biased region" description="Polar residues" evidence="1">
    <location>
        <begin position="510"/>
        <end position="519"/>
    </location>
</feature>
<proteinExistence type="predicted"/>